<dbReference type="GO" id="GO:0005783">
    <property type="term" value="C:endoplasmic reticulum"/>
    <property type="evidence" value="ECO:0007669"/>
    <property type="project" value="TreeGrafter"/>
</dbReference>
<comment type="catalytic activity">
    <reaction evidence="10">
        <text>N(4)-(alpha-D-Man-(1-&gt;2)-alpha-D-Man-(1-&gt;2)-alpha-D-Man-(1-&gt;3)-[alpha-D-Man-(1-&gt;2)-alpha-D-Man-(1-&gt;3)-[alpha-D-Man-(1-&gt;2)-alpha-D-Man-(1-&gt;6)]-alpha-D-Man-(1-&gt;6)]-beta-D-Man-(1-&gt;4)-beta-D-GlcNAc-(1-&gt;4)-beta-D-GlcNAc)-L-asparaginyl-[protein] (N-glucan mannose isomer 9A1,2,3B1,2,3) + 4 H2O = N(4)-(alpha-D-Man-(1-&gt;3)-[alpha-D-Man-(1-&gt;3)-[alpha-D-Man-(1-&gt;6)]-alpha-D-Man-(1-&gt;6)]-beta-D-Man-(1-&gt;4)-beta-D-GlcNAc-(1-&gt;4)-beta-D-GlcNAc)-L-asparaginyl-[protein] (N-glucan mannose isomer 5A1,2) + 4 beta-D-mannose</text>
        <dbReference type="Rhea" id="RHEA:56008"/>
        <dbReference type="Rhea" id="RHEA-COMP:14356"/>
        <dbReference type="Rhea" id="RHEA-COMP:14367"/>
        <dbReference type="ChEBI" id="CHEBI:15377"/>
        <dbReference type="ChEBI" id="CHEBI:28563"/>
        <dbReference type="ChEBI" id="CHEBI:59087"/>
        <dbReference type="ChEBI" id="CHEBI:139493"/>
        <dbReference type="EC" id="3.2.1.113"/>
    </reaction>
</comment>
<keyword evidence="5 14" id="KW-0378">Hydrolase</keyword>
<dbReference type="Proteomes" id="UP000799640">
    <property type="component" value="Unassembled WGS sequence"/>
</dbReference>
<dbReference type="GO" id="GO:0016020">
    <property type="term" value="C:membrane"/>
    <property type="evidence" value="ECO:0007669"/>
    <property type="project" value="InterPro"/>
</dbReference>
<keyword evidence="7" id="KW-0325">Glycoprotein</keyword>
<feature type="active site" evidence="11">
    <location>
        <position position="468"/>
    </location>
</feature>
<dbReference type="InterPro" id="IPR050749">
    <property type="entry name" value="Glycosyl_Hydrolase_47"/>
</dbReference>
<evidence type="ECO:0000313" key="17">
    <source>
        <dbReference type="Proteomes" id="UP000799640"/>
    </source>
</evidence>
<keyword evidence="8 14" id="KW-0326">Glycosidase</keyword>
<evidence type="ECO:0000256" key="6">
    <source>
        <dbReference type="ARBA" id="ARBA00023157"/>
    </source>
</evidence>
<dbReference type="FunFam" id="1.50.10.10:FF:000047">
    <property type="entry name" value="Mannosyl-oligosaccharide alpha-1,2-mannosidase"/>
    <property type="match status" value="1"/>
</dbReference>
<evidence type="ECO:0000256" key="4">
    <source>
        <dbReference type="ARBA" id="ARBA00022729"/>
    </source>
</evidence>
<name>A0A6G1I213_9PEZI</name>
<comment type="similarity">
    <text evidence="3 14">Belongs to the glycosyl hydrolase 47 family.</text>
</comment>
<evidence type="ECO:0000256" key="15">
    <source>
        <dbReference type="SAM" id="SignalP"/>
    </source>
</evidence>
<dbReference type="EMBL" id="ML996691">
    <property type="protein sequence ID" value="KAF2402221.1"/>
    <property type="molecule type" value="Genomic_DNA"/>
</dbReference>
<dbReference type="EC" id="3.2.1.-" evidence="14"/>
<evidence type="ECO:0000256" key="3">
    <source>
        <dbReference type="ARBA" id="ARBA00007658"/>
    </source>
</evidence>
<evidence type="ECO:0000256" key="12">
    <source>
        <dbReference type="PIRSR" id="PIRSR601382-2"/>
    </source>
</evidence>
<dbReference type="PRINTS" id="PR00747">
    <property type="entry name" value="GLYHDRLASE47"/>
</dbReference>
<dbReference type="GO" id="GO:0036503">
    <property type="term" value="P:ERAD pathway"/>
    <property type="evidence" value="ECO:0007669"/>
    <property type="project" value="UniProtKB-ARBA"/>
</dbReference>
<dbReference type="UniPathway" id="UPA00378"/>
<dbReference type="GO" id="GO:0005509">
    <property type="term" value="F:calcium ion binding"/>
    <property type="evidence" value="ECO:0007669"/>
    <property type="project" value="InterPro"/>
</dbReference>
<keyword evidence="12" id="KW-0479">Metal-binding</keyword>
<sequence length="573" mass="63305">MHTGIFLWILSLAVASPLPAGPPTASKITFQSNKFRQDAVKEIFTHAWKGYYQYAFPHDELHPVDNGFGDSRNGWGASAVDALSTAILMELPEVVTNITNYIPTINFSATKRPMDEISVFETTIRYLGGMLSGYDLLDGPFAHLVSNRSNIDALLTQSKTLADNLLIAFDTPTRIPDNTVFFTPNKTRSGDLTNGLATIGTLVLEWTRLSDLLRNPKYARLTQHAESFLLDPQPPSSEPFPGLVGTYVSLADGKFQDASGGWGGGDDSFYEYLIKMFVYDPLRFRKYRDRWIAAADSSITFLASHPSSRPDLTFLAAWDGKNLQYQSEHLACFNGGNFILAGLALRNEGYRDFGLQLVDGCRATYAATASHIGPEVFNWLPASCGTNITTKAPLPPKGPVKRDDPLLKAAATSPYRVAPAAPTVTGNVRVAHNEAAAAVSCVVPAAQADFYAKNGFWLENPTYDLRPEVLESYYYAYRATGDPKYQEWAWEAIVAINETTRVGSGFTMIKDVNKVGGGSFAYNNQESFFFAEVLKYAYLIFVEEGEWQVNPNGDGWVGDWVFNTEAHLVRTAW</sequence>
<evidence type="ECO:0000256" key="10">
    <source>
        <dbReference type="ARBA" id="ARBA00048605"/>
    </source>
</evidence>
<dbReference type="InterPro" id="IPR012341">
    <property type="entry name" value="6hp_glycosidase-like_sf"/>
</dbReference>
<feature type="signal peptide" evidence="15">
    <location>
        <begin position="1"/>
        <end position="15"/>
    </location>
</feature>
<dbReference type="InterPro" id="IPR036026">
    <property type="entry name" value="Seven-hairpin_glycosidases"/>
</dbReference>
<organism evidence="16 17">
    <name type="scientific">Trichodelitschia bisporula</name>
    <dbReference type="NCBI Taxonomy" id="703511"/>
    <lineage>
        <taxon>Eukaryota</taxon>
        <taxon>Fungi</taxon>
        <taxon>Dikarya</taxon>
        <taxon>Ascomycota</taxon>
        <taxon>Pezizomycotina</taxon>
        <taxon>Dothideomycetes</taxon>
        <taxon>Dothideomycetes incertae sedis</taxon>
        <taxon>Phaeotrichales</taxon>
        <taxon>Phaeotrichaceae</taxon>
        <taxon>Trichodelitschia</taxon>
    </lineage>
</organism>
<accession>A0A6G1I213</accession>
<evidence type="ECO:0000256" key="5">
    <source>
        <dbReference type="ARBA" id="ARBA00022801"/>
    </source>
</evidence>
<evidence type="ECO:0000256" key="14">
    <source>
        <dbReference type="RuleBase" id="RU361193"/>
    </source>
</evidence>
<dbReference type="Pfam" id="PF01532">
    <property type="entry name" value="Glyco_hydro_47"/>
    <property type="match status" value="1"/>
</dbReference>
<feature type="chain" id="PRO_5026110966" description="alpha-1,2-Mannosidase" evidence="15">
    <location>
        <begin position="16"/>
        <end position="573"/>
    </location>
</feature>
<keyword evidence="6 13" id="KW-1015">Disulfide bond</keyword>
<dbReference type="OrthoDB" id="8118055at2759"/>
<feature type="active site" description="Proton donor" evidence="11">
    <location>
        <position position="375"/>
    </location>
</feature>
<dbReference type="AlphaFoldDB" id="A0A6G1I213"/>
<evidence type="ECO:0000256" key="13">
    <source>
        <dbReference type="PIRSR" id="PIRSR601382-3"/>
    </source>
</evidence>
<dbReference type="PANTHER" id="PTHR11742">
    <property type="entry name" value="MANNOSYL-OLIGOSACCHARIDE ALPHA-1,2-MANNOSIDASE-RELATED"/>
    <property type="match status" value="1"/>
</dbReference>
<evidence type="ECO:0000256" key="2">
    <source>
        <dbReference type="ARBA" id="ARBA00004922"/>
    </source>
</evidence>
<evidence type="ECO:0000256" key="8">
    <source>
        <dbReference type="ARBA" id="ARBA00023295"/>
    </source>
</evidence>
<proteinExistence type="inferred from homology"/>
<dbReference type="GO" id="GO:0005975">
    <property type="term" value="P:carbohydrate metabolic process"/>
    <property type="evidence" value="ECO:0007669"/>
    <property type="project" value="InterPro"/>
</dbReference>
<gene>
    <name evidence="16" type="ORF">EJ06DRAFT_580516</name>
</gene>
<comment type="catalytic activity">
    <reaction evidence="9">
        <text>N(4)-(alpha-D-Man-(1-&gt;2)-alpha-D-Man-(1-&gt;2)-alpha-D-Man-(1-&gt;3)-[alpha-D-Man-(1-&gt;3)-[alpha-D-Man-(1-&gt;2)-alpha-D-Man-(1-&gt;6)]-alpha-D-Man-(1-&gt;6)]-beta-D-Man-(1-&gt;4)-beta-D-GlcNAc-(1-&gt;4)-beta-D-GlcNAc)-L-asparaginyl-[protein] (N-glucan mannose isomer 8A1,2,3B1,3) + 3 H2O = N(4)-(alpha-D-Man-(1-&gt;3)-[alpha-D-Man-(1-&gt;3)-[alpha-D-Man-(1-&gt;6)]-alpha-D-Man-(1-&gt;6)]-beta-D-Man-(1-&gt;4)-beta-D-GlcNAc-(1-&gt;4)-beta-D-GlcNAc)-L-asparaginyl-[protein] (N-glucan mannose isomer 5A1,2) + 3 beta-D-mannose</text>
        <dbReference type="Rhea" id="RHEA:56028"/>
        <dbReference type="Rhea" id="RHEA-COMP:14358"/>
        <dbReference type="Rhea" id="RHEA-COMP:14367"/>
        <dbReference type="ChEBI" id="CHEBI:15377"/>
        <dbReference type="ChEBI" id="CHEBI:28563"/>
        <dbReference type="ChEBI" id="CHEBI:59087"/>
        <dbReference type="ChEBI" id="CHEBI:60628"/>
        <dbReference type="EC" id="3.2.1.113"/>
    </reaction>
</comment>
<dbReference type="Gene3D" id="1.50.10.10">
    <property type="match status" value="2"/>
</dbReference>
<dbReference type="GO" id="GO:0004571">
    <property type="term" value="F:mannosyl-oligosaccharide 1,2-alpha-mannosidase activity"/>
    <property type="evidence" value="ECO:0007669"/>
    <property type="project" value="UniProtKB-EC"/>
</dbReference>
<dbReference type="SUPFAM" id="SSF48225">
    <property type="entry name" value="Seven-hairpin glycosidases"/>
    <property type="match status" value="1"/>
</dbReference>
<evidence type="ECO:0000256" key="11">
    <source>
        <dbReference type="PIRSR" id="PIRSR601382-1"/>
    </source>
</evidence>
<keyword evidence="4 15" id="KW-0732">Signal</keyword>
<comment type="cofactor">
    <cofactor evidence="1 12">
        <name>Ca(2+)</name>
        <dbReference type="ChEBI" id="CHEBI:29108"/>
    </cofactor>
</comment>
<feature type="active site" evidence="11">
    <location>
        <position position="267"/>
    </location>
</feature>
<protein>
    <recommendedName>
        <fullName evidence="14">alpha-1,2-Mannosidase</fullName>
        <ecNumber evidence="14">3.2.1.-</ecNumber>
    </recommendedName>
</protein>
<evidence type="ECO:0000256" key="1">
    <source>
        <dbReference type="ARBA" id="ARBA00001913"/>
    </source>
</evidence>
<feature type="disulfide bond" evidence="13">
    <location>
        <begin position="332"/>
        <end position="361"/>
    </location>
</feature>
<dbReference type="PANTHER" id="PTHR11742:SF101">
    <property type="entry name" value="MANNOSYL-OLIGOSACCHARIDE ALPHA-1,2-MANNOSIDASE 1B"/>
    <property type="match status" value="1"/>
</dbReference>
<keyword evidence="12" id="KW-0106">Calcium</keyword>
<feature type="active site" description="Proton donor" evidence="11">
    <location>
        <position position="121"/>
    </location>
</feature>
<reference evidence="16" key="1">
    <citation type="journal article" date="2020" name="Stud. Mycol.">
        <title>101 Dothideomycetes genomes: a test case for predicting lifestyles and emergence of pathogens.</title>
        <authorList>
            <person name="Haridas S."/>
            <person name="Albert R."/>
            <person name="Binder M."/>
            <person name="Bloem J."/>
            <person name="Labutti K."/>
            <person name="Salamov A."/>
            <person name="Andreopoulos B."/>
            <person name="Baker S."/>
            <person name="Barry K."/>
            <person name="Bills G."/>
            <person name="Bluhm B."/>
            <person name="Cannon C."/>
            <person name="Castanera R."/>
            <person name="Culley D."/>
            <person name="Daum C."/>
            <person name="Ezra D."/>
            <person name="Gonzalez J."/>
            <person name="Henrissat B."/>
            <person name="Kuo A."/>
            <person name="Liang C."/>
            <person name="Lipzen A."/>
            <person name="Lutzoni F."/>
            <person name="Magnuson J."/>
            <person name="Mondo S."/>
            <person name="Nolan M."/>
            <person name="Ohm R."/>
            <person name="Pangilinan J."/>
            <person name="Park H.-J."/>
            <person name="Ramirez L."/>
            <person name="Alfaro M."/>
            <person name="Sun H."/>
            <person name="Tritt A."/>
            <person name="Yoshinaga Y."/>
            <person name="Zwiers L.-H."/>
            <person name="Turgeon B."/>
            <person name="Goodwin S."/>
            <person name="Spatafora J."/>
            <person name="Crous P."/>
            <person name="Grigoriev I."/>
        </authorList>
    </citation>
    <scope>NUCLEOTIDE SEQUENCE</scope>
    <source>
        <strain evidence="16">CBS 262.69</strain>
    </source>
</reference>
<feature type="binding site" evidence="12">
    <location>
        <position position="564"/>
    </location>
    <ligand>
        <name>Ca(2+)</name>
        <dbReference type="ChEBI" id="CHEBI:29108"/>
    </ligand>
</feature>
<dbReference type="InterPro" id="IPR001382">
    <property type="entry name" value="Glyco_hydro_47"/>
</dbReference>
<evidence type="ECO:0000256" key="7">
    <source>
        <dbReference type="ARBA" id="ARBA00023180"/>
    </source>
</evidence>
<evidence type="ECO:0000313" key="16">
    <source>
        <dbReference type="EMBL" id="KAF2402221.1"/>
    </source>
</evidence>
<keyword evidence="17" id="KW-1185">Reference proteome</keyword>
<evidence type="ECO:0000256" key="9">
    <source>
        <dbReference type="ARBA" id="ARBA00047669"/>
    </source>
</evidence>
<comment type="pathway">
    <text evidence="2">Protein modification; protein glycosylation.</text>
</comment>